<evidence type="ECO:0000256" key="2">
    <source>
        <dbReference type="ARBA" id="ARBA00022692"/>
    </source>
</evidence>
<reference evidence="6" key="1">
    <citation type="submission" date="2021-02" db="EMBL/GenBank/DDBJ databases">
        <authorList>
            <person name="Nowell W R."/>
        </authorList>
    </citation>
    <scope>NUCLEOTIDE SEQUENCE</scope>
</reference>
<comment type="caution">
    <text evidence="6">The sequence shown here is derived from an EMBL/GenBank/DDBJ whole genome shotgun (WGS) entry which is preliminary data.</text>
</comment>
<evidence type="ECO:0000256" key="4">
    <source>
        <dbReference type="ARBA" id="ARBA00023136"/>
    </source>
</evidence>
<dbReference type="Proteomes" id="UP000663877">
    <property type="component" value="Unassembled WGS sequence"/>
</dbReference>
<dbReference type="PANTHER" id="PTHR30483">
    <property type="entry name" value="LEUCINE-SPECIFIC-BINDING PROTEIN"/>
    <property type="match status" value="1"/>
</dbReference>
<dbReference type="AlphaFoldDB" id="A0A815AGQ9"/>
<evidence type="ECO:0000259" key="5">
    <source>
        <dbReference type="Pfam" id="PF01094"/>
    </source>
</evidence>
<dbReference type="Pfam" id="PF01094">
    <property type="entry name" value="ANF_receptor"/>
    <property type="match status" value="1"/>
</dbReference>
<dbReference type="SUPFAM" id="SSF53822">
    <property type="entry name" value="Periplasmic binding protein-like I"/>
    <property type="match status" value="1"/>
</dbReference>
<dbReference type="InterPro" id="IPR028082">
    <property type="entry name" value="Peripla_BP_I"/>
</dbReference>
<comment type="subcellular location">
    <subcellularLocation>
        <location evidence="1">Membrane</location>
    </subcellularLocation>
</comment>
<evidence type="ECO:0000256" key="1">
    <source>
        <dbReference type="ARBA" id="ARBA00004370"/>
    </source>
</evidence>
<name>A0A815AGQ9_9BILA</name>
<dbReference type="PANTHER" id="PTHR30483:SF6">
    <property type="entry name" value="PERIPLASMIC BINDING PROTEIN OF ABC TRANSPORTER FOR NATURAL AMINO ACIDS"/>
    <property type="match status" value="1"/>
</dbReference>
<proteinExistence type="predicted"/>
<dbReference type="InterPro" id="IPR001828">
    <property type="entry name" value="ANF_lig-bd_rcpt"/>
</dbReference>
<dbReference type="GO" id="GO:0016020">
    <property type="term" value="C:membrane"/>
    <property type="evidence" value="ECO:0007669"/>
    <property type="project" value="UniProtKB-SubCell"/>
</dbReference>
<feature type="domain" description="Receptor ligand binding region" evidence="5">
    <location>
        <begin position="100"/>
        <end position="269"/>
    </location>
</feature>
<keyword evidence="3" id="KW-1133">Transmembrane helix</keyword>
<gene>
    <name evidence="6" type="ORF">BJG266_LOCUS29902</name>
</gene>
<evidence type="ECO:0000313" key="7">
    <source>
        <dbReference type="Proteomes" id="UP000663877"/>
    </source>
</evidence>
<dbReference type="EMBL" id="CAJNOI010000362">
    <property type="protein sequence ID" value="CAF1256837.1"/>
    <property type="molecule type" value="Genomic_DNA"/>
</dbReference>
<keyword evidence="2" id="KW-0812">Transmembrane</keyword>
<dbReference type="Gene3D" id="3.40.50.2300">
    <property type="match status" value="2"/>
</dbReference>
<keyword evidence="4" id="KW-0472">Membrane</keyword>
<protein>
    <recommendedName>
        <fullName evidence="5">Receptor ligand binding region domain-containing protein</fullName>
    </recommendedName>
</protein>
<evidence type="ECO:0000256" key="3">
    <source>
        <dbReference type="ARBA" id="ARBA00022989"/>
    </source>
</evidence>
<evidence type="ECO:0000313" key="6">
    <source>
        <dbReference type="EMBL" id="CAF1256837.1"/>
    </source>
</evidence>
<sequence>MASWWSFRCLWLYYILGQFNILYVRADWPSLNTSNIQLLSLLYNTPNGTDSLVEYTHALAMFKSAIVLAQQYNITIDGEFIGWQSVTTDGDIMHGLRSTCHTTSKSNIVGIVGPYLSRESQVIAPFAASIGILVISHSSTDPTLSDRTAYPTFYRTIPADDTAALAIGQLFIRFNWTSCVVIYQNDAFGEGFEQAISDVFDNYNLTITETIMFDIATLGIRGDLKSLLINNPSRIVLLWAQEDYATLILQSALDSGVLGPSYTWILSAAIELNSFDPQWYPSLIGMFTMEAVVGNV</sequence>
<accession>A0A815AGQ9</accession>
<feature type="non-terminal residue" evidence="6">
    <location>
        <position position="296"/>
    </location>
</feature>
<dbReference type="InterPro" id="IPR051010">
    <property type="entry name" value="BCAA_transport"/>
</dbReference>
<organism evidence="6 7">
    <name type="scientific">Adineta steineri</name>
    <dbReference type="NCBI Taxonomy" id="433720"/>
    <lineage>
        <taxon>Eukaryota</taxon>
        <taxon>Metazoa</taxon>
        <taxon>Spiralia</taxon>
        <taxon>Gnathifera</taxon>
        <taxon>Rotifera</taxon>
        <taxon>Eurotatoria</taxon>
        <taxon>Bdelloidea</taxon>
        <taxon>Adinetida</taxon>
        <taxon>Adinetidae</taxon>
        <taxon>Adineta</taxon>
    </lineage>
</organism>